<organism evidence="2 3">
    <name type="scientific">Streptomyces thermospinosisporus</name>
    <dbReference type="NCBI Taxonomy" id="161482"/>
    <lineage>
        <taxon>Bacteria</taxon>
        <taxon>Bacillati</taxon>
        <taxon>Actinomycetota</taxon>
        <taxon>Actinomycetes</taxon>
        <taxon>Kitasatosporales</taxon>
        <taxon>Streptomycetaceae</taxon>
        <taxon>Streptomyces</taxon>
    </lineage>
</organism>
<feature type="compositionally biased region" description="Basic and acidic residues" evidence="1">
    <location>
        <begin position="41"/>
        <end position="56"/>
    </location>
</feature>
<evidence type="ECO:0000313" key="2">
    <source>
        <dbReference type="EMBL" id="GAA1417036.1"/>
    </source>
</evidence>
<protein>
    <submittedName>
        <fullName evidence="2">Uncharacterized protein</fullName>
    </submittedName>
</protein>
<name>A0ABP4JDT6_9ACTN</name>
<feature type="region of interest" description="Disordered" evidence="1">
    <location>
        <begin position="35"/>
        <end position="68"/>
    </location>
</feature>
<reference evidence="3" key="1">
    <citation type="journal article" date="2019" name="Int. J. Syst. Evol. Microbiol.">
        <title>The Global Catalogue of Microorganisms (GCM) 10K type strain sequencing project: providing services to taxonomists for standard genome sequencing and annotation.</title>
        <authorList>
            <consortium name="The Broad Institute Genomics Platform"/>
            <consortium name="The Broad Institute Genome Sequencing Center for Infectious Disease"/>
            <person name="Wu L."/>
            <person name="Ma J."/>
        </authorList>
    </citation>
    <scope>NUCLEOTIDE SEQUENCE [LARGE SCALE GENOMIC DNA]</scope>
    <source>
        <strain evidence="3">JCM 11756</strain>
    </source>
</reference>
<evidence type="ECO:0000313" key="3">
    <source>
        <dbReference type="Proteomes" id="UP001500973"/>
    </source>
</evidence>
<dbReference type="Proteomes" id="UP001500973">
    <property type="component" value="Unassembled WGS sequence"/>
</dbReference>
<dbReference type="EMBL" id="BAAAIZ010000010">
    <property type="protein sequence ID" value="GAA1417036.1"/>
    <property type="molecule type" value="Genomic_DNA"/>
</dbReference>
<keyword evidence="3" id="KW-1185">Reference proteome</keyword>
<proteinExistence type="predicted"/>
<accession>A0ABP4JDT6</accession>
<sequence length="68" mass="7367">MTGERPVCPTCGQPLEMVARRHKTLGAWVPVWQPGPCRNPDCGKAEDRPEARHHADGPQAADPCPVGQ</sequence>
<gene>
    <name evidence="2" type="ORF">GCM10009601_10320</name>
</gene>
<comment type="caution">
    <text evidence="2">The sequence shown here is derived from an EMBL/GenBank/DDBJ whole genome shotgun (WGS) entry which is preliminary data.</text>
</comment>
<dbReference type="RefSeq" id="WP_344010366.1">
    <property type="nucleotide sequence ID" value="NZ_BAAAIZ010000010.1"/>
</dbReference>
<evidence type="ECO:0000256" key="1">
    <source>
        <dbReference type="SAM" id="MobiDB-lite"/>
    </source>
</evidence>